<protein>
    <submittedName>
        <fullName evidence="1">Uncharacterized protein</fullName>
    </submittedName>
</protein>
<accession>A0AC60NWK7</accession>
<evidence type="ECO:0000313" key="2">
    <source>
        <dbReference type="Proteomes" id="UP000805193"/>
    </source>
</evidence>
<gene>
    <name evidence="1" type="ORF">HPB47_011423</name>
</gene>
<dbReference type="Proteomes" id="UP000805193">
    <property type="component" value="Unassembled WGS sequence"/>
</dbReference>
<evidence type="ECO:0000313" key="1">
    <source>
        <dbReference type="EMBL" id="KAG0411468.1"/>
    </source>
</evidence>
<keyword evidence="2" id="KW-1185">Reference proteome</keyword>
<proteinExistence type="predicted"/>
<sequence>MDFAKVSATLKTVLRPTLATSVVTWLVVGTVSLGLLLPVVRLLARWIRMYWILRHMKRPTRVCPGYWFVPELIVVRYWIDTHLSMAARFFNFLEASAATYGENDLVVFFNGPQPLVVTVTPAAVEALVNSSNNINKPFIYHFMEPAMGTGLIVSERNSEAQRAPFHARNLDSYVPIMSRRLERFARKLEVINDSASGYFNIMAPVRAATFGVLMETVFGISDIEDEEFEKKGHIKRMQTFCDGFISRICNVAYWWDFIYEFSSEGKNHHSVSRILRDYCRQIITARKEELMDKGHVRNSMRSFLDILLQMHMQDETLTESEILDETITILGAGFDTTASSAAFCLYLLGNHLEVQEKVHEELDRVFGDDVDRPVTLDDLKDLPYLDCVIKETLRLYPSVPVVARQIDEDMKIGKFQVNVKSMRSASEQLIPKGTVVATLIYFLQRHQKFYDEPNSFVPERFQENNGRHQYAYIPFFAGQRNCIGQRFAVLKAKVLVAQVMRRFKIESKFPESELQLEIGIVLRPSQDLDVKLTRRNRSL</sequence>
<comment type="caution">
    <text evidence="1">The sequence shown here is derived from an EMBL/GenBank/DDBJ whole genome shotgun (WGS) entry which is preliminary data.</text>
</comment>
<reference evidence="1 2" key="1">
    <citation type="journal article" date="2020" name="Cell">
        <title>Large-Scale Comparative Analyses of Tick Genomes Elucidate Their Genetic Diversity and Vector Capacities.</title>
        <authorList>
            <consortium name="Tick Genome and Microbiome Consortium (TIGMIC)"/>
            <person name="Jia N."/>
            <person name="Wang J."/>
            <person name="Shi W."/>
            <person name="Du L."/>
            <person name="Sun Y."/>
            <person name="Zhan W."/>
            <person name="Jiang J.F."/>
            <person name="Wang Q."/>
            <person name="Zhang B."/>
            <person name="Ji P."/>
            <person name="Bell-Sakyi L."/>
            <person name="Cui X.M."/>
            <person name="Yuan T.T."/>
            <person name="Jiang B.G."/>
            <person name="Yang W.F."/>
            <person name="Lam T.T."/>
            <person name="Chang Q.C."/>
            <person name="Ding S.J."/>
            <person name="Wang X.J."/>
            <person name="Zhu J.G."/>
            <person name="Ruan X.D."/>
            <person name="Zhao L."/>
            <person name="Wei J.T."/>
            <person name="Ye R.Z."/>
            <person name="Que T.C."/>
            <person name="Du C.H."/>
            <person name="Zhou Y.H."/>
            <person name="Cheng J.X."/>
            <person name="Dai P.F."/>
            <person name="Guo W.B."/>
            <person name="Han X.H."/>
            <person name="Huang E.J."/>
            <person name="Li L.F."/>
            <person name="Wei W."/>
            <person name="Gao Y.C."/>
            <person name="Liu J.Z."/>
            <person name="Shao H.Z."/>
            <person name="Wang X."/>
            <person name="Wang C.C."/>
            <person name="Yang T.C."/>
            <person name="Huo Q.B."/>
            <person name="Li W."/>
            <person name="Chen H.Y."/>
            <person name="Chen S.E."/>
            <person name="Zhou L.G."/>
            <person name="Ni X.B."/>
            <person name="Tian J.H."/>
            <person name="Sheng Y."/>
            <person name="Liu T."/>
            <person name="Pan Y.S."/>
            <person name="Xia L.Y."/>
            <person name="Li J."/>
            <person name="Zhao F."/>
            <person name="Cao W.C."/>
        </authorList>
    </citation>
    <scope>NUCLEOTIDE SEQUENCE [LARGE SCALE GENOMIC DNA]</scope>
    <source>
        <strain evidence="1">Iper-2018</strain>
    </source>
</reference>
<organism evidence="1 2">
    <name type="scientific">Ixodes persulcatus</name>
    <name type="common">Taiga tick</name>
    <dbReference type="NCBI Taxonomy" id="34615"/>
    <lineage>
        <taxon>Eukaryota</taxon>
        <taxon>Metazoa</taxon>
        <taxon>Ecdysozoa</taxon>
        <taxon>Arthropoda</taxon>
        <taxon>Chelicerata</taxon>
        <taxon>Arachnida</taxon>
        <taxon>Acari</taxon>
        <taxon>Parasitiformes</taxon>
        <taxon>Ixodida</taxon>
        <taxon>Ixodoidea</taxon>
        <taxon>Ixodidae</taxon>
        <taxon>Ixodinae</taxon>
        <taxon>Ixodes</taxon>
    </lineage>
</organism>
<name>A0AC60NWK7_IXOPE</name>
<dbReference type="EMBL" id="JABSTQ010011430">
    <property type="protein sequence ID" value="KAG0411468.1"/>
    <property type="molecule type" value="Genomic_DNA"/>
</dbReference>